<dbReference type="GeneID" id="40741252"/>
<evidence type="ECO:0000313" key="2">
    <source>
        <dbReference type="Proteomes" id="UP000030706"/>
    </source>
</evidence>
<dbReference type="HOGENOM" id="CLU_1749267_0_0_1"/>
<dbReference type="Proteomes" id="UP000030706">
    <property type="component" value="Unassembled WGS sequence"/>
</dbReference>
<name>A0A074XBF3_AURPU</name>
<sequence>MFICQANHVNSNLVTIKKPLGRNHRRCSGKGCGLQVRMTHTCIFSSVHDLHFSTFLIDHFPCLQLLLLHRCSVTCKIPACIEYWSEHLRVCLLTEYMSCILEHAFCPDYSVNAYVDILVKRPSCGWGDHYSIEMSCYLNSFILDPNTCF</sequence>
<keyword evidence="2" id="KW-1185">Reference proteome</keyword>
<proteinExistence type="predicted"/>
<dbReference type="EMBL" id="KL585006">
    <property type="protein sequence ID" value="KEQ79387.1"/>
    <property type="molecule type" value="Genomic_DNA"/>
</dbReference>
<dbReference type="AlphaFoldDB" id="A0A074XBF3"/>
<gene>
    <name evidence="1" type="ORF">M438DRAFT_147307</name>
</gene>
<evidence type="ECO:0000313" key="1">
    <source>
        <dbReference type="EMBL" id="KEQ79387.1"/>
    </source>
</evidence>
<accession>A0A074XBF3</accession>
<organism evidence="1 2">
    <name type="scientific">Aureobasidium pullulans EXF-150</name>
    <dbReference type="NCBI Taxonomy" id="1043002"/>
    <lineage>
        <taxon>Eukaryota</taxon>
        <taxon>Fungi</taxon>
        <taxon>Dikarya</taxon>
        <taxon>Ascomycota</taxon>
        <taxon>Pezizomycotina</taxon>
        <taxon>Dothideomycetes</taxon>
        <taxon>Dothideomycetidae</taxon>
        <taxon>Dothideales</taxon>
        <taxon>Saccotheciaceae</taxon>
        <taxon>Aureobasidium</taxon>
    </lineage>
</organism>
<protein>
    <submittedName>
        <fullName evidence="1">Uncharacterized protein</fullName>
    </submittedName>
</protein>
<dbReference type="RefSeq" id="XP_029755574.1">
    <property type="nucleotide sequence ID" value="XM_029898946.1"/>
</dbReference>
<reference evidence="1 2" key="1">
    <citation type="journal article" date="2014" name="BMC Genomics">
        <title>Genome sequencing of four Aureobasidium pullulans varieties: biotechnological potential, stress tolerance, and description of new species.</title>
        <authorList>
            <person name="Gostin Ar C."/>
            <person name="Ohm R.A."/>
            <person name="Kogej T."/>
            <person name="Sonjak S."/>
            <person name="Turk M."/>
            <person name="Zajc J."/>
            <person name="Zalar P."/>
            <person name="Grube M."/>
            <person name="Sun H."/>
            <person name="Han J."/>
            <person name="Sharma A."/>
            <person name="Chiniquy J."/>
            <person name="Ngan C.Y."/>
            <person name="Lipzen A."/>
            <person name="Barry K."/>
            <person name="Grigoriev I.V."/>
            <person name="Gunde-Cimerman N."/>
        </authorList>
    </citation>
    <scope>NUCLEOTIDE SEQUENCE [LARGE SCALE GENOMIC DNA]</scope>
    <source>
        <strain evidence="1 2">EXF-150</strain>
    </source>
</reference>